<organism evidence="1 2">
    <name type="scientific">Cetraspora pellucida</name>
    <dbReference type="NCBI Taxonomy" id="1433469"/>
    <lineage>
        <taxon>Eukaryota</taxon>
        <taxon>Fungi</taxon>
        <taxon>Fungi incertae sedis</taxon>
        <taxon>Mucoromycota</taxon>
        <taxon>Glomeromycotina</taxon>
        <taxon>Glomeromycetes</taxon>
        <taxon>Diversisporales</taxon>
        <taxon>Gigasporaceae</taxon>
        <taxon>Cetraspora</taxon>
    </lineage>
</organism>
<accession>A0ACA9QV24</accession>
<protein>
    <submittedName>
        <fullName evidence="1">7941_t:CDS:1</fullName>
    </submittedName>
</protein>
<evidence type="ECO:0000313" key="2">
    <source>
        <dbReference type="Proteomes" id="UP000789366"/>
    </source>
</evidence>
<sequence>MEIDHNQVRNKKTNAQSGNNLKEDNQHLSCLYDTITIIDHDCASGINE</sequence>
<feature type="non-terminal residue" evidence="1">
    <location>
        <position position="48"/>
    </location>
</feature>
<dbReference type="Proteomes" id="UP000789366">
    <property type="component" value="Unassembled WGS sequence"/>
</dbReference>
<proteinExistence type="predicted"/>
<comment type="caution">
    <text evidence="1">The sequence shown here is derived from an EMBL/GenBank/DDBJ whole genome shotgun (WGS) entry which is preliminary data.</text>
</comment>
<keyword evidence="2" id="KW-1185">Reference proteome</keyword>
<reference evidence="1" key="1">
    <citation type="submission" date="2021-06" db="EMBL/GenBank/DDBJ databases">
        <authorList>
            <person name="Kallberg Y."/>
            <person name="Tangrot J."/>
            <person name="Rosling A."/>
        </authorList>
    </citation>
    <scope>NUCLEOTIDE SEQUENCE</scope>
    <source>
        <strain evidence="1">28 12/20/2015</strain>
    </source>
</reference>
<feature type="non-terminal residue" evidence="1">
    <location>
        <position position="1"/>
    </location>
</feature>
<name>A0ACA9QV24_9GLOM</name>
<gene>
    <name evidence="1" type="ORF">SPELUC_LOCUS15423</name>
</gene>
<dbReference type="EMBL" id="CAJVPW010050884">
    <property type="protein sequence ID" value="CAG8765533.1"/>
    <property type="molecule type" value="Genomic_DNA"/>
</dbReference>
<evidence type="ECO:0000313" key="1">
    <source>
        <dbReference type="EMBL" id="CAG8765533.1"/>
    </source>
</evidence>